<dbReference type="EMBL" id="JARTLD010000110">
    <property type="protein sequence ID" value="MED5021060.1"/>
    <property type="molecule type" value="Genomic_DNA"/>
</dbReference>
<dbReference type="InterPro" id="IPR027417">
    <property type="entry name" value="P-loop_NTPase"/>
</dbReference>
<dbReference type="PANTHER" id="PTHR42781">
    <property type="entry name" value="SPERMIDINE/PUTRESCINE IMPORT ATP-BINDING PROTEIN POTA"/>
    <property type="match status" value="1"/>
</dbReference>
<reference evidence="3 4" key="1">
    <citation type="submission" date="2023-03" db="EMBL/GenBank/DDBJ databases">
        <title>Bacillus Genome Sequencing.</title>
        <authorList>
            <person name="Dunlap C."/>
        </authorList>
    </citation>
    <scope>NUCLEOTIDE SEQUENCE [LARGE SCALE GENOMIC DNA]</scope>
    <source>
        <strain evidence="3 4">NRS-52</strain>
    </source>
</reference>
<comment type="caution">
    <text evidence="3">The sequence shown here is derived from an EMBL/GenBank/DDBJ whole genome shotgun (WGS) entry which is preliminary data.</text>
</comment>
<dbReference type="Pfam" id="PF00005">
    <property type="entry name" value="ABC_tran"/>
    <property type="match status" value="1"/>
</dbReference>
<keyword evidence="1" id="KW-0813">Transport</keyword>
<evidence type="ECO:0000259" key="2">
    <source>
        <dbReference type="Pfam" id="PF00005"/>
    </source>
</evidence>
<proteinExistence type="predicted"/>
<evidence type="ECO:0000313" key="3">
    <source>
        <dbReference type="EMBL" id="MED5021060.1"/>
    </source>
</evidence>
<evidence type="ECO:0000313" key="4">
    <source>
        <dbReference type="Proteomes" id="UP001343257"/>
    </source>
</evidence>
<organism evidence="3 4">
    <name type="scientific">Paenibacillus chibensis</name>
    <dbReference type="NCBI Taxonomy" id="59846"/>
    <lineage>
        <taxon>Bacteria</taxon>
        <taxon>Bacillati</taxon>
        <taxon>Bacillota</taxon>
        <taxon>Bacilli</taxon>
        <taxon>Bacillales</taxon>
        <taxon>Paenibacillaceae</taxon>
        <taxon>Paenibacillus</taxon>
    </lineage>
</organism>
<dbReference type="RefSeq" id="WP_328282452.1">
    <property type="nucleotide sequence ID" value="NZ_JARTLD010000110.1"/>
</dbReference>
<name>A0ABU6Q1P7_9BACL</name>
<dbReference type="Proteomes" id="UP001343257">
    <property type="component" value="Unassembled WGS sequence"/>
</dbReference>
<accession>A0ABU6Q1P7</accession>
<dbReference type="InterPro" id="IPR003439">
    <property type="entry name" value="ABC_transporter-like_ATP-bd"/>
</dbReference>
<dbReference type="InterPro" id="IPR050093">
    <property type="entry name" value="ABC_SmlMolc_Importer"/>
</dbReference>
<keyword evidence="3" id="KW-0067">ATP-binding</keyword>
<sequence>MHIEVRGLNKHFGDFHAVKDVSFEIAKGHLIGLLGPSGGGKTSVLRMLAGLEQPDAGEIRFYGELVNQLLPQERGIGFVFQNYALFKHMTVYDNIAFGLKVKKVAKPALKERVMELVELTGLKGFEKRYPHQLSGG</sequence>
<keyword evidence="4" id="KW-1185">Reference proteome</keyword>
<feature type="non-terminal residue" evidence="3">
    <location>
        <position position="136"/>
    </location>
</feature>
<dbReference type="SUPFAM" id="SSF52540">
    <property type="entry name" value="P-loop containing nucleoside triphosphate hydrolases"/>
    <property type="match status" value="1"/>
</dbReference>
<protein>
    <submittedName>
        <fullName evidence="3">ATP-binding cassette domain-containing protein</fullName>
    </submittedName>
</protein>
<feature type="domain" description="ABC transporter" evidence="2">
    <location>
        <begin position="18"/>
        <end position="136"/>
    </location>
</feature>
<dbReference type="PANTHER" id="PTHR42781:SF4">
    <property type="entry name" value="SPERMIDINE_PUTRESCINE IMPORT ATP-BINDING PROTEIN POTA"/>
    <property type="match status" value="1"/>
</dbReference>
<dbReference type="GO" id="GO:0005524">
    <property type="term" value="F:ATP binding"/>
    <property type="evidence" value="ECO:0007669"/>
    <property type="project" value="UniProtKB-KW"/>
</dbReference>
<keyword evidence="3" id="KW-0547">Nucleotide-binding</keyword>
<dbReference type="Gene3D" id="3.40.50.300">
    <property type="entry name" value="P-loop containing nucleotide triphosphate hydrolases"/>
    <property type="match status" value="1"/>
</dbReference>
<evidence type="ECO:0000256" key="1">
    <source>
        <dbReference type="ARBA" id="ARBA00022448"/>
    </source>
</evidence>
<gene>
    <name evidence="3" type="ORF">P9847_27735</name>
</gene>